<name>A0A6C0M1Y2_9ZZZZ</name>
<evidence type="ECO:0000313" key="1">
    <source>
        <dbReference type="EMBL" id="QHU35854.1"/>
    </source>
</evidence>
<accession>A0A6C0M1Y2</accession>
<organism evidence="1">
    <name type="scientific">viral metagenome</name>
    <dbReference type="NCBI Taxonomy" id="1070528"/>
    <lineage>
        <taxon>unclassified sequences</taxon>
        <taxon>metagenomes</taxon>
        <taxon>organismal metagenomes</taxon>
    </lineage>
</organism>
<proteinExistence type="predicted"/>
<sequence length="126" mass="14761">MDQAEEKFNPDVLINYEEKLKSLPTKFDPSKVVWKGITAGEEVIIDKPSEEEVKSRFDDELNKRAKEKKFIKRKNHAKLDPLEVQDTENTSNDFGGLKKIIIQDNDRLLKEKETYNRLLDDLQQLL</sequence>
<dbReference type="AlphaFoldDB" id="A0A6C0M1Y2"/>
<protein>
    <submittedName>
        <fullName evidence="1">Uncharacterized protein</fullName>
    </submittedName>
</protein>
<dbReference type="EMBL" id="MN740613">
    <property type="protein sequence ID" value="QHU35854.1"/>
    <property type="molecule type" value="Genomic_DNA"/>
</dbReference>
<reference evidence="1" key="1">
    <citation type="journal article" date="2020" name="Nature">
        <title>Giant virus diversity and host interactions through global metagenomics.</title>
        <authorList>
            <person name="Schulz F."/>
            <person name="Roux S."/>
            <person name="Paez-Espino D."/>
            <person name="Jungbluth S."/>
            <person name="Walsh D.A."/>
            <person name="Denef V.J."/>
            <person name="McMahon K.D."/>
            <person name="Konstantinidis K.T."/>
            <person name="Eloe-Fadrosh E.A."/>
            <person name="Kyrpides N.C."/>
            <person name="Woyke T."/>
        </authorList>
    </citation>
    <scope>NUCLEOTIDE SEQUENCE</scope>
    <source>
        <strain evidence="1">GVMAG-S-1035085-51</strain>
    </source>
</reference>